<dbReference type="AlphaFoldDB" id="A0A0P5SRU8"/>
<evidence type="ECO:0000313" key="2">
    <source>
        <dbReference type="Proteomes" id="UP000076858"/>
    </source>
</evidence>
<evidence type="ECO:0000313" key="1">
    <source>
        <dbReference type="EMBL" id="KZS04942.1"/>
    </source>
</evidence>
<dbReference type="EMBL" id="LRGB01003024">
    <property type="protein sequence ID" value="KZS04942.1"/>
    <property type="molecule type" value="Genomic_DNA"/>
</dbReference>
<comment type="caution">
    <text evidence="1">The sequence shown here is derived from an EMBL/GenBank/DDBJ whole genome shotgun (WGS) entry which is preliminary data.</text>
</comment>
<accession>A0A0P5SRU8</accession>
<reference evidence="1 2" key="1">
    <citation type="submission" date="2016-03" db="EMBL/GenBank/DDBJ databases">
        <title>EvidentialGene: Evidence-directed Construction of Genes on Genomes.</title>
        <authorList>
            <person name="Gilbert D.G."/>
            <person name="Choi J.-H."/>
            <person name="Mockaitis K."/>
            <person name="Colbourne J."/>
            <person name="Pfrender M."/>
        </authorList>
    </citation>
    <scope>NUCLEOTIDE SEQUENCE [LARGE SCALE GENOMIC DNA]</scope>
    <source>
        <strain evidence="1 2">Xinb3</strain>
        <tissue evidence="1">Complete organism</tissue>
    </source>
</reference>
<dbReference type="Proteomes" id="UP000076858">
    <property type="component" value="Unassembled WGS sequence"/>
</dbReference>
<sequence>MAPGTPGWGTTKTTIGLQLMLLYRHASLFFPFSLYLCLFYAPLSDRKRKKNGMNYRTHQFRLFLVRRTPPVFW</sequence>
<proteinExistence type="predicted"/>
<name>A0A0P5SRU8_9CRUS</name>
<protein>
    <submittedName>
        <fullName evidence="1">Uncharacterized protein</fullName>
    </submittedName>
</protein>
<gene>
    <name evidence="1" type="ORF">APZ42_031898</name>
</gene>
<keyword evidence="2" id="KW-1185">Reference proteome</keyword>
<organism evidence="1 2">
    <name type="scientific">Daphnia magna</name>
    <dbReference type="NCBI Taxonomy" id="35525"/>
    <lineage>
        <taxon>Eukaryota</taxon>
        <taxon>Metazoa</taxon>
        <taxon>Ecdysozoa</taxon>
        <taxon>Arthropoda</taxon>
        <taxon>Crustacea</taxon>
        <taxon>Branchiopoda</taxon>
        <taxon>Diplostraca</taxon>
        <taxon>Cladocera</taxon>
        <taxon>Anomopoda</taxon>
        <taxon>Daphniidae</taxon>
        <taxon>Daphnia</taxon>
    </lineage>
</organism>